<dbReference type="EMBL" id="JACIEV010000002">
    <property type="protein sequence ID" value="MBB4152993.1"/>
    <property type="molecule type" value="Genomic_DNA"/>
</dbReference>
<sequence length="101" mass="10887">MVFDLGAAMRKKAEFESARLMGFESRRRARAVRLLAGELGVDEAELLALVSALPEEQIPAAMAERAGASTDEVEPRFAVCLAQAHTALVAERGDPTPHRLA</sequence>
<protein>
    <submittedName>
        <fullName evidence="1">Uncharacterized protein</fullName>
    </submittedName>
</protein>
<reference evidence="1 2" key="1">
    <citation type="submission" date="2020-08" db="EMBL/GenBank/DDBJ databases">
        <title>Genomic Encyclopedia of Type Strains, Phase IV (KMG-IV): sequencing the most valuable type-strain genomes for metagenomic binning, comparative biology and taxonomic classification.</title>
        <authorList>
            <person name="Goeker M."/>
        </authorList>
    </citation>
    <scope>NUCLEOTIDE SEQUENCE [LARGE SCALE GENOMIC DNA]</scope>
    <source>
        <strain evidence="1 2">YC6723</strain>
    </source>
</reference>
<comment type="caution">
    <text evidence="1">The sequence shown here is derived from an EMBL/GenBank/DDBJ whole genome shotgun (WGS) entry which is preliminary data.</text>
</comment>
<organism evidence="1 2">
    <name type="scientific">Sphingomonas jinjuensis</name>
    <dbReference type="NCBI Taxonomy" id="535907"/>
    <lineage>
        <taxon>Bacteria</taxon>
        <taxon>Pseudomonadati</taxon>
        <taxon>Pseudomonadota</taxon>
        <taxon>Alphaproteobacteria</taxon>
        <taxon>Sphingomonadales</taxon>
        <taxon>Sphingomonadaceae</taxon>
        <taxon>Sphingomonas</taxon>
    </lineage>
</organism>
<dbReference type="Proteomes" id="UP000529795">
    <property type="component" value="Unassembled WGS sequence"/>
</dbReference>
<keyword evidence="2" id="KW-1185">Reference proteome</keyword>
<proteinExistence type="predicted"/>
<evidence type="ECO:0000313" key="1">
    <source>
        <dbReference type="EMBL" id="MBB4152993.1"/>
    </source>
</evidence>
<evidence type="ECO:0000313" key="2">
    <source>
        <dbReference type="Proteomes" id="UP000529795"/>
    </source>
</evidence>
<accession>A0A840F108</accession>
<gene>
    <name evidence="1" type="ORF">GGQ80_000881</name>
</gene>
<name>A0A840F108_9SPHN</name>
<dbReference type="AlphaFoldDB" id="A0A840F108"/>
<dbReference type="RefSeq" id="WP_183982675.1">
    <property type="nucleotide sequence ID" value="NZ_JACIEV010000002.1"/>
</dbReference>